<dbReference type="PANTHER" id="PTHR47755:SF1">
    <property type="entry name" value="CELL DIVISION PROTEIN FTSX"/>
    <property type="match status" value="1"/>
</dbReference>
<dbReference type="Proteomes" id="UP000249299">
    <property type="component" value="Unassembled WGS sequence"/>
</dbReference>
<keyword evidence="4 6" id="KW-1133">Transmembrane helix</keyword>
<evidence type="ECO:0000256" key="4">
    <source>
        <dbReference type="ARBA" id="ARBA00022989"/>
    </source>
</evidence>
<accession>A0A327JEJ6</accession>
<dbReference type="GO" id="GO:0051301">
    <property type="term" value="P:cell division"/>
    <property type="evidence" value="ECO:0007669"/>
    <property type="project" value="InterPro"/>
</dbReference>
<keyword evidence="5 6" id="KW-0472">Membrane</keyword>
<gene>
    <name evidence="8" type="ORF">CH339_20760</name>
</gene>
<comment type="caution">
    <text evidence="8">The sequence shown here is derived from an EMBL/GenBank/DDBJ whole genome shotgun (WGS) entry which is preliminary data.</text>
</comment>
<keyword evidence="9" id="KW-1185">Reference proteome</keyword>
<reference evidence="8 9" key="1">
    <citation type="submission" date="2017-07" db="EMBL/GenBank/DDBJ databases">
        <title>Draft Genome Sequences of Select Purple Nonsulfur Bacteria.</title>
        <authorList>
            <person name="Lasarre B."/>
            <person name="Mckinlay J.B."/>
        </authorList>
    </citation>
    <scope>NUCLEOTIDE SEQUENCE [LARGE SCALE GENOMIC DNA]</scope>
    <source>
        <strain evidence="8 9">DSM 11290</strain>
    </source>
</reference>
<feature type="transmembrane region" description="Helical" evidence="6">
    <location>
        <begin position="138"/>
        <end position="160"/>
    </location>
</feature>
<dbReference type="InterPro" id="IPR003838">
    <property type="entry name" value="ABC3_permease_C"/>
</dbReference>
<evidence type="ECO:0000256" key="3">
    <source>
        <dbReference type="ARBA" id="ARBA00022692"/>
    </source>
</evidence>
<evidence type="ECO:0000313" key="8">
    <source>
        <dbReference type="EMBL" id="RAI24877.1"/>
    </source>
</evidence>
<dbReference type="PANTHER" id="PTHR47755">
    <property type="entry name" value="CELL DIVISION PROTEIN FTSX"/>
    <property type="match status" value="1"/>
</dbReference>
<comment type="subcellular location">
    <subcellularLocation>
        <location evidence="1">Cell membrane</location>
        <topology evidence="1">Multi-pass membrane protein</topology>
    </subcellularLocation>
</comment>
<name>A0A327JEJ6_9HYPH</name>
<feature type="transmembrane region" description="Helical" evidence="6">
    <location>
        <begin position="238"/>
        <end position="261"/>
    </location>
</feature>
<feature type="transmembrane region" description="Helical" evidence="6">
    <location>
        <begin position="193"/>
        <end position="218"/>
    </location>
</feature>
<dbReference type="GO" id="GO:0032153">
    <property type="term" value="C:cell division site"/>
    <property type="evidence" value="ECO:0007669"/>
    <property type="project" value="TreeGrafter"/>
</dbReference>
<proteinExistence type="predicted"/>
<sequence length="275" mass="28463">MSFLACLTVGAVTVVHDASRDWQGDIAREVTVQIRPVDGVDMTSQIEKAIAIAEGTPGIATAHALSDKETKALLEPWLGAGLDLDALPVPRLVRVELNDPVGADIPGLKKAIADNVPGGSLDDHSAWTRQLTAMAQTMVVGGFIILGLVLTAMVLSVVFATRAAMAGNRDVIEVLHLVGAEDGFIAGEFQRHFLLLGLKGGAAGGAAAIVAFAAMTLLRRQAPGTAAFDQLEALLGQTGIGALGYVAALGIVFVVAVLTALTSRLAVRRTLAAME</sequence>
<evidence type="ECO:0000256" key="6">
    <source>
        <dbReference type="SAM" id="Phobius"/>
    </source>
</evidence>
<evidence type="ECO:0000256" key="2">
    <source>
        <dbReference type="ARBA" id="ARBA00022475"/>
    </source>
</evidence>
<keyword evidence="3 6" id="KW-0812">Transmembrane</keyword>
<evidence type="ECO:0000313" key="9">
    <source>
        <dbReference type="Proteomes" id="UP000249299"/>
    </source>
</evidence>
<dbReference type="GO" id="GO:0016020">
    <property type="term" value="C:membrane"/>
    <property type="evidence" value="ECO:0007669"/>
    <property type="project" value="InterPro"/>
</dbReference>
<feature type="domain" description="ABC3 transporter permease C-terminal" evidence="7">
    <location>
        <begin position="144"/>
        <end position="269"/>
    </location>
</feature>
<evidence type="ECO:0000256" key="1">
    <source>
        <dbReference type="ARBA" id="ARBA00004651"/>
    </source>
</evidence>
<protein>
    <submittedName>
        <fullName evidence="8">ABC transporter permease</fullName>
    </submittedName>
</protein>
<dbReference type="AlphaFoldDB" id="A0A327JEJ6"/>
<dbReference type="InterPro" id="IPR004513">
    <property type="entry name" value="FtsX"/>
</dbReference>
<organism evidence="8 9">
    <name type="scientific">Rhodobium orientis</name>
    <dbReference type="NCBI Taxonomy" id="34017"/>
    <lineage>
        <taxon>Bacteria</taxon>
        <taxon>Pseudomonadati</taxon>
        <taxon>Pseudomonadota</taxon>
        <taxon>Alphaproteobacteria</taxon>
        <taxon>Hyphomicrobiales</taxon>
        <taxon>Rhodobiaceae</taxon>
        <taxon>Rhodobium</taxon>
    </lineage>
</organism>
<dbReference type="Pfam" id="PF02687">
    <property type="entry name" value="FtsX"/>
    <property type="match status" value="1"/>
</dbReference>
<dbReference type="OrthoDB" id="9814843at2"/>
<keyword evidence="2" id="KW-1003">Cell membrane</keyword>
<dbReference type="EMBL" id="NPEV01000064">
    <property type="protein sequence ID" value="RAI24877.1"/>
    <property type="molecule type" value="Genomic_DNA"/>
</dbReference>
<evidence type="ECO:0000259" key="7">
    <source>
        <dbReference type="Pfam" id="PF02687"/>
    </source>
</evidence>
<evidence type="ECO:0000256" key="5">
    <source>
        <dbReference type="ARBA" id="ARBA00023136"/>
    </source>
</evidence>